<evidence type="ECO:0000256" key="5">
    <source>
        <dbReference type="SAM" id="Phobius"/>
    </source>
</evidence>
<protein>
    <submittedName>
        <fullName evidence="6">Uncharacterized protein</fullName>
    </submittedName>
</protein>
<dbReference type="Proteomes" id="UP001367508">
    <property type="component" value="Unassembled WGS sequence"/>
</dbReference>
<keyword evidence="2 3" id="KW-0175">Coiled coil</keyword>
<dbReference type="GO" id="GO:0009904">
    <property type="term" value="P:chloroplast accumulation movement"/>
    <property type="evidence" value="ECO:0007669"/>
    <property type="project" value="TreeGrafter"/>
</dbReference>
<feature type="coiled-coil region" evidence="3">
    <location>
        <begin position="444"/>
        <end position="499"/>
    </location>
</feature>
<evidence type="ECO:0000256" key="1">
    <source>
        <dbReference type="ARBA" id="ARBA00005485"/>
    </source>
</evidence>
<evidence type="ECO:0000313" key="6">
    <source>
        <dbReference type="EMBL" id="KAK7363870.1"/>
    </source>
</evidence>
<keyword evidence="5" id="KW-0812">Transmembrane</keyword>
<dbReference type="InterPro" id="IPR008545">
    <property type="entry name" value="Web"/>
</dbReference>
<evidence type="ECO:0000256" key="2">
    <source>
        <dbReference type="ARBA" id="ARBA00023054"/>
    </source>
</evidence>
<gene>
    <name evidence="6" type="ORF">VNO77_06030</name>
</gene>
<dbReference type="PANTHER" id="PTHR32054">
    <property type="entry name" value="HEAVY CHAIN, PUTATIVE, EXPRESSED-RELATED-RELATED"/>
    <property type="match status" value="1"/>
</dbReference>
<name>A0AAN9MZD2_CANGL</name>
<dbReference type="PANTHER" id="PTHR32054:SF33">
    <property type="entry name" value="WEB FAMILY PLANT PROTEIN"/>
    <property type="match status" value="1"/>
</dbReference>
<dbReference type="GO" id="GO:0009903">
    <property type="term" value="P:chloroplast avoidance movement"/>
    <property type="evidence" value="ECO:0007669"/>
    <property type="project" value="TreeGrafter"/>
</dbReference>
<comment type="caution">
    <text evidence="6">The sequence shown here is derived from an EMBL/GenBank/DDBJ whole genome shotgun (WGS) entry which is preliminary data.</text>
</comment>
<proteinExistence type="inferred from homology"/>
<dbReference type="Pfam" id="PF05701">
    <property type="entry name" value="WEMBL"/>
    <property type="match status" value="1"/>
</dbReference>
<organism evidence="6 7">
    <name type="scientific">Canavalia gladiata</name>
    <name type="common">Sword bean</name>
    <name type="synonym">Dolichos gladiatus</name>
    <dbReference type="NCBI Taxonomy" id="3824"/>
    <lineage>
        <taxon>Eukaryota</taxon>
        <taxon>Viridiplantae</taxon>
        <taxon>Streptophyta</taxon>
        <taxon>Embryophyta</taxon>
        <taxon>Tracheophyta</taxon>
        <taxon>Spermatophyta</taxon>
        <taxon>Magnoliopsida</taxon>
        <taxon>eudicotyledons</taxon>
        <taxon>Gunneridae</taxon>
        <taxon>Pentapetalae</taxon>
        <taxon>rosids</taxon>
        <taxon>fabids</taxon>
        <taxon>Fabales</taxon>
        <taxon>Fabaceae</taxon>
        <taxon>Papilionoideae</taxon>
        <taxon>50 kb inversion clade</taxon>
        <taxon>NPAAA clade</taxon>
        <taxon>indigoferoid/millettioid clade</taxon>
        <taxon>Phaseoleae</taxon>
        <taxon>Canavalia</taxon>
    </lineage>
</organism>
<feature type="region of interest" description="Disordered" evidence="4">
    <location>
        <begin position="611"/>
        <end position="637"/>
    </location>
</feature>
<comment type="similarity">
    <text evidence="1">Belongs to the WEB family.</text>
</comment>
<keyword evidence="7" id="KW-1185">Reference proteome</keyword>
<feature type="coiled-coil region" evidence="3">
    <location>
        <begin position="115"/>
        <end position="170"/>
    </location>
</feature>
<keyword evidence="5" id="KW-0472">Membrane</keyword>
<feature type="coiled-coil region" evidence="3">
    <location>
        <begin position="255"/>
        <end position="417"/>
    </location>
</feature>
<evidence type="ECO:0000313" key="7">
    <source>
        <dbReference type="Proteomes" id="UP001367508"/>
    </source>
</evidence>
<dbReference type="AlphaFoldDB" id="A0AAN9MZD2"/>
<reference evidence="6 7" key="1">
    <citation type="submission" date="2024-01" db="EMBL/GenBank/DDBJ databases">
        <title>The genomes of 5 underutilized Papilionoideae crops provide insights into root nodulation and disease resistanc.</title>
        <authorList>
            <person name="Jiang F."/>
        </authorList>
    </citation>
    <scope>NUCLEOTIDE SEQUENCE [LARGE SCALE GENOMIC DNA]</scope>
    <source>
        <strain evidence="6">LVBAO_FW01</strain>
        <tissue evidence="6">Leaves</tissue>
    </source>
</reference>
<dbReference type="Gene3D" id="1.10.287.620">
    <property type="entry name" value="Helix Hairpins"/>
    <property type="match status" value="1"/>
</dbReference>
<evidence type="ECO:0000256" key="3">
    <source>
        <dbReference type="SAM" id="Coils"/>
    </source>
</evidence>
<keyword evidence="5" id="KW-1133">Transmembrane helix</keyword>
<dbReference type="EMBL" id="JAYMYQ010000001">
    <property type="protein sequence ID" value="KAK7363870.1"/>
    <property type="molecule type" value="Genomic_DNA"/>
</dbReference>
<sequence>MALVQLHNYLQLCRFTYIFLLFYIGSNFFHNCLADQSGKKRPFLSAFFAITAKEMTNTHRKTGSPRGEVGEIDTRAPFQSVKAAVSLFGEVAFSRDRFSIKRRSSENVFEKETQLILAQKELNKIKKQVENAEATKAKALSELENAKVTLQSLTIKLANVRESKQSAMEAAEIVKNKSKRFEKTLSIKAVGYEAWKKELEHARKEYTTTITELDSSKQELNKIRQDFDATLEAKLSAFQAAGEAQRSAKLNSERISELSNEIENMKTSIEELKLASEQSQEEHAQDMGQSEAQVGYYKTAKEEAQKNLESLKNEYDSKLMQSLEAKLAETSAEIEALQEKIKKEHASKMDSVRLLTSELKEATKTLQEVAEEKKSLQKLVFTLRTELKELKKEQDEVKDKERKAKDLAANITGELQESIGEARAELGTVEDLEANIFHVQSVKIHKLQLETEDARREAEEMRRKAQELKQEAERSRAAAEEAEQKLELVLIEAQEAKAAEQRALKEMKIISEVGKASTLRFSGKIKMSNAEFESLRGKVKECEDLTEKKVAAVMEELQETYARKNEVDRKVEANLKAIEETKAATETALWNAEMTHSAKVAIESELRRLRQQDQKVVADASPEKHSDNSSTPISLTI</sequence>
<feature type="compositionally biased region" description="Polar residues" evidence="4">
    <location>
        <begin position="628"/>
        <end position="637"/>
    </location>
</feature>
<dbReference type="GO" id="GO:0005829">
    <property type="term" value="C:cytosol"/>
    <property type="evidence" value="ECO:0007669"/>
    <property type="project" value="TreeGrafter"/>
</dbReference>
<accession>A0AAN9MZD2</accession>
<evidence type="ECO:0000256" key="4">
    <source>
        <dbReference type="SAM" id="MobiDB-lite"/>
    </source>
</evidence>
<feature type="transmembrane region" description="Helical" evidence="5">
    <location>
        <begin position="12"/>
        <end position="30"/>
    </location>
</feature>